<evidence type="ECO:0000256" key="5">
    <source>
        <dbReference type="ARBA" id="ARBA00023242"/>
    </source>
</evidence>
<evidence type="ECO:0000259" key="9">
    <source>
        <dbReference type="PROSITE" id="PS50071"/>
    </source>
</evidence>
<keyword evidence="11" id="KW-1185">Reference proteome</keyword>
<dbReference type="CDD" id="cd00086">
    <property type="entry name" value="homeodomain"/>
    <property type="match status" value="1"/>
</dbReference>
<reference evidence="10" key="2">
    <citation type="journal article" date="2021" name="Genome Biol. Evol.">
        <title>Developing a high-quality reference genome for a parasitic bivalve with doubly uniparental inheritance (Bivalvia: Unionida).</title>
        <authorList>
            <person name="Smith C.H."/>
        </authorList>
    </citation>
    <scope>NUCLEOTIDE SEQUENCE</scope>
    <source>
        <strain evidence="10">CHS0354</strain>
        <tissue evidence="10">Mantle</tissue>
    </source>
</reference>
<dbReference type="InterPro" id="IPR020479">
    <property type="entry name" value="HD_metazoa"/>
</dbReference>
<feature type="region of interest" description="Disordered" evidence="8">
    <location>
        <begin position="98"/>
        <end position="121"/>
    </location>
</feature>
<dbReference type="GO" id="GO:1990837">
    <property type="term" value="F:sequence-specific double-stranded DNA binding"/>
    <property type="evidence" value="ECO:0007669"/>
    <property type="project" value="TreeGrafter"/>
</dbReference>
<dbReference type="InterPro" id="IPR017970">
    <property type="entry name" value="Homeobox_CS"/>
</dbReference>
<keyword evidence="5 6" id="KW-0539">Nucleus</keyword>
<reference evidence="10" key="3">
    <citation type="submission" date="2023-05" db="EMBL/GenBank/DDBJ databases">
        <authorList>
            <person name="Smith C.H."/>
        </authorList>
    </citation>
    <scope>NUCLEOTIDE SEQUENCE</scope>
    <source>
        <strain evidence="10">CHS0354</strain>
        <tissue evidence="10">Mantle</tissue>
    </source>
</reference>
<dbReference type="InterPro" id="IPR000047">
    <property type="entry name" value="HTH_motif"/>
</dbReference>
<dbReference type="InterPro" id="IPR001356">
    <property type="entry name" value="HD"/>
</dbReference>
<accession>A0AAE0T9V3</accession>
<keyword evidence="3 6" id="KW-0238">DNA-binding</keyword>
<feature type="compositionally biased region" description="Basic and acidic residues" evidence="8">
    <location>
        <begin position="110"/>
        <end position="121"/>
    </location>
</feature>
<dbReference type="Proteomes" id="UP001195483">
    <property type="component" value="Unassembled WGS sequence"/>
</dbReference>
<dbReference type="Pfam" id="PF00046">
    <property type="entry name" value="Homeodomain"/>
    <property type="match status" value="1"/>
</dbReference>
<dbReference type="PANTHER" id="PTHR24336">
    <property type="entry name" value="TRANSCRIPTION FACTOR LBX"/>
    <property type="match status" value="1"/>
</dbReference>
<proteinExistence type="predicted"/>
<name>A0AAE0T9V3_9BIVA</name>
<gene>
    <name evidence="10" type="ORF">CHS0354_006428</name>
</gene>
<dbReference type="AlphaFoldDB" id="A0AAE0T9V3"/>
<feature type="domain" description="Homeobox" evidence="9">
    <location>
        <begin position="32"/>
        <end position="92"/>
    </location>
</feature>
<dbReference type="EMBL" id="JAEAOA010000444">
    <property type="protein sequence ID" value="KAK3606078.1"/>
    <property type="molecule type" value="Genomic_DNA"/>
</dbReference>
<dbReference type="InterPro" id="IPR051892">
    <property type="entry name" value="LBX_TF"/>
</dbReference>
<evidence type="ECO:0000313" key="11">
    <source>
        <dbReference type="Proteomes" id="UP001195483"/>
    </source>
</evidence>
<evidence type="ECO:0000256" key="6">
    <source>
        <dbReference type="PROSITE-ProRule" id="PRU00108"/>
    </source>
</evidence>
<evidence type="ECO:0000256" key="7">
    <source>
        <dbReference type="RuleBase" id="RU000682"/>
    </source>
</evidence>
<evidence type="ECO:0000313" key="10">
    <source>
        <dbReference type="EMBL" id="KAK3606078.1"/>
    </source>
</evidence>
<evidence type="ECO:0000256" key="4">
    <source>
        <dbReference type="ARBA" id="ARBA00023155"/>
    </source>
</evidence>
<sequence>MKMGKLKEIYTICGNGSDDCSPNLSGRSQTSKKKRKTRTAFSNQQIYELEKRFHNQKYITPVDRDEISMALGLTSAQVITWFQNRRAKFKRDIEEMKNDVTATTSTQYKGPHDDKSSANKG</sequence>
<dbReference type="PRINTS" id="PR00031">
    <property type="entry name" value="HTHREPRESSR"/>
</dbReference>
<dbReference type="InterPro" id="IPR009057">
    <property type="entry name" value="Homeodomain-like_sf"/>
</dbReference>
<dbReference type="GO" id="GO:0000981">
    <property type="term" value="F:DNA-binding transcription factor activity, RNA polymerase II-specific"/>
    <property type="evidence" value="ECO:0007669"/>
    <property type="project" value="InterPro"/>
</dbReference>
<dbReference type="Gene3D" id="1.10.10.60">
    <property type="entry name" value="Homeodomain-like"/>
    <property type="match status" value="1"/>
</dbReference>
<comment type="subcellular location">
    <subcellularLocation>
        <location evidence="1 6 7">Nucleus</location>
    </subcellularLocation>
</comment>
<dbReference type="GO" id="GO:0005634">
    <property type="term" value="C:nucleus"/>
    <property type="evidence" value="ECO:0007669"/>
    <property type="project" value="UniProtKB-SubCell"/>
</dbReference>
<keyword evidence="4 6" id="KW-0371">Homeobox</keyword>
<dbReference type="PROSITE" id="PS00027">
    <property type="entry name" value="HOMEOBOX_1"/>
    <property type="match status" value="1"/>
</dbReference>
<dbReference type="PRINTS" id="PR00024">
    <property type="entry name" value="HOMEOBOX"/>
</dbReference>
<feature type="region of interest" description="Disordered" evidence="8">
    <location>
        <begin position="20"/>
        <end position="39"/>
    </location>
</feature>
<dbReference type="PROSITE" id="PS50071">
    <property type="entry name" value="HOMEOBOX_2"/>
    <property type="match status" value="1"/>
</dbReference>
<dbReference type="PANTHER" id="PTHR24336:SF8">
    <property type="entry name" value="LADYBIRD EARLY-RELATED"/>
    <property type="match status" value="1"/>
</dbReference>
<evidence type="ECO:0000256" key="1">
    <source>
        <dbReference type="ARBA" id="ARBA00004123"/>
    </source>
</evidence>
<protein>
    <recommendedName>
        <fullName evidence="9">Homeobox domain-containing protein</fullName>
    </recommendedName>
</protein>
<organism evidence="10 11">
    <name type="scientific">Potamilus streckersoni</name>
    <dbReference type="NCBI Taxonomy" id="2493646"/>
    <lineage>
        <taxon>Eukaryota</taxon>
        <taxon>Metazoa</taxon>
        <taxon>Spiralia</taxon>
        <taxon>Lophotrochozoa</taxon>
        <taxon>Mollusca</taxon>
        <taxon>Bivalvia</taxon>
        <taxon>Autobranchia</taxon>
        <taxon>Heteroconchia</taxon>
        <taxon>Palaeoheterodonta</taxon>
        <taxon>Unionida</taxon>
        <taxon>Unionoidea</taxon>
        <taxon>Unionidae</taxon>
        <taxon>Ambleminae</taxon>
        <taxon>Lampsilini</taxon>
        <taxon>Potamilus</taxon>
    </lineage>
</organism>
<evidence type="ECO:0000256" key="2">
    <source>
        <dbReference type="ARBA" id="ARBA00022473"/>
    </source>
</evidence>
<dbReference type="SUPFAM" id="SSF46689">
    <property type="entry name" value="Homeodomain-like"/>
    <property type="match status" value="1"/>
</dbReference>
<feature type="DNA-binding region" description="Homeobox" evidence="6">
    <location>
        <begin position="34"/>
        <end position="93"/>
    </location>
</feature>
<comment type="caution">
    <text evidence="10">The sequence shown here is derived from an EMBL/GenBank/DDBJ whole genome shotgun (WGS) entry which is preliminary data.</text>
</comment>
<dbReference type="SMART" id="SM00389">
    <property type="entry name" value="HOX"/>
    <property type="match status" value="1"/>
</dbReference>
<dbReference type="FunFam" id="1.10.10.60:FF:000040">
    <property type="entry name" value="T-cell leukemia homeobox protein 3"/>
    <property type="match status" value="1"/>
</dbReference>
<keyword evidence="2" id="KW-0217">Developmental protein</keyword>
<evidence type="ECO:0000256" key="8">
    <source>
        <dbReference type="SAM" id="MobiDB-lite"/>
    </source>
</evidence>
<reference evidence="10" key="1">
    <citation type="journal article" date="2021" name="Genome Biol. Evol.">
        <title>A High-Quality Reference Genome for a Parasitic Bivalve with Doubly Uniparental Inheritance (Bivalvia: Unionida).</title>
        <authorList>
            <person name="Smith C.H."/>
        </authorList>
    </citation>
    <scope>NUCLEOTIDE SEQUENCE</scope>
    <source>
        <strain evidence="10">CHS0354</strain>
    </source>
</reference>
<evidence type="ECO:0000256" key="3">
    <source>
        <dbReference type="ARBA" id="ARBA00023125"/>
    </source>
</evidence>